<comment type="caution">
    <text evidence="1">The sequence shown here is derived from an EMBL/GenBank/DDBJ whole genome shotgun (WGS) entry which is preliminary data.</text>
</comment>
<proteinExistence type="predicted"/>
<organism evidence="1 2">
    <name type="scientific">Pelagomonas calceolata</name>
    <dbReference type="NCBI Taxonomy" id="35677"/>
    <lineage>
        <taxon>Eukaryota</taxon>
        <taxon>Sar</taxon>
        <taxon>Stramenopiles</taxon>
        <taxon>Ochrophyta</taxon>
        <taxon>Pelagophyceae</taxon>
        <taxon>Pelagomonadales</taxon>
        <taxon>Pelagomonadaceae</taxon>
        <taxon>Pelagomonas</taxon>
    </lineage>
</organism>
<evidence type="ECO:0008006" key="3">
    <source>
        <dbReference type="Google" id="ProtNLM"/>
    </source>
</evidence>
<dbReference type="AlphaFoldDB" id="A0A8J2SKC0"/>
<name>A0A8J2SKC0_9STRA</name>
<reference evidence="1" key="1">
    <citation type="submission" date="2021-11" db="EMBL/GenBank/DDBJ databases">
        <authorList>
            <consortium name="Genoscope - CEA"/>
            <person name="William W."/>
        </authorList>
    </citation>
    <scope>NUCLEOTIDE SEQUENCE</scope>
</reference>
<accession>A0A8J2SKC0</accession>
<evidence type="ECO:0000313" key="2">
    <source>
        <dbReference type="Proteomes" id="UP000789595"/>
    </source>
</evidence>
<dbReference type="InterPro" id="IPR011990">
    <property type="entry name" value="TPR-like_helical_dom_sf"/>
</dbReference>
<dbReference type="InterPro" id="IPR029063">
    <property type="entry name" value="SAM-dependent_MTases_sf"/>
</dbReference>
<keyword evidence="2" id="KW-1185">Reference proteome</keyword>
<dbReference type="Gene3D" id="3.40.50.150">
    <property type="entry name" value="Vaccinia Virus protein VP39"/>
    <property type="match status" value="1"/>
</dbReference>
<protein>
    <recommendedName>
        <fullName evidence="3">Methyltransferase domain-containing protein</fullName>
    </recommendedName>
</protein>
<dbReference type="SUPFAM" id="SSF48452">
    <property type="entry name" value="TPR-like"/>
    <property type="match status" value="1"/>
</dbReference>
<dbReference type="SUPFAM" id="SSF53335">
    <property type="entry name" value="S-adenosyl-L-methionine-dependent methyltransferases"/>
    <property type="match status" value="1"/>
</dbReference>
<gene>
    <name evidence="1" type="ORF">PECAL_4P07260</name>
</gene>
<dbReference type="OrthoDB" id="3647at2759"/>
<dbReference type="Gene3D" id="1.25.40.10">
    <property type="entry name" value="Tetratricopeptide repeat domain"/>
    <property type="match status" value="1"/>
</dbReference>
<dbReference type="CDD" id="cd02440">
    <property type="entry name" value="AdoMet_MTases"/>
    <property type="match status" value="1"/>
</dbReference>
<sequence>MSDARTQFAACEALLNDGAVEACAVAAETLTKQYPKHARAWCLRAALAPQADIALKHAERAKALKPDLDCVRTALARALVRRAVEAGKAHSEARISLLERALAEQDDPKTWYRLGRARREAKDLAGAADAFEKCGDDARAKFWAACCRGDPSEDAPIEHLEALYDGYAGRYDAHLSDALRSQAPALVAESVRGAKARKALDCGCGTGLSGRALFDAEACLQLEGVDLSEAMCEKARATGLYEDVAKGELCPGPVSRRARMPSRRRLASHPRRAGAFLSGAAGANYDLLASSDVVPYVRRLEELFMVAAAAAAPKASFAFSVEKPLGDGDVEIGATGRFRHSVAYCEACAAKSGWTLSARRDAVLRKNCGADVHGHVLVFQRS</sequence>
<dbReference type="EMBL" id="CAKKNE010000004">
    <property type="protein sequence ID" value="CAH0373520.1"/>
    <property type="molecule type" value="Genomic_DNA"/>
</dbReference>
<dbReference type="Proteomes" id="UP000789595">
    <property type="component" value="Unassembled WGS sequence"/>
</dbReference>
<evidence type="ECO:0000313" key="1">
    <source>
        <dbReference type="EMBL" id="CAH0373520.1"/>
    </source>
</evidence>